<name>A0A6N7Y2E7_9FIRM</name>
<feature type="compositionally biased region" description="Low complexity" evidence="2">
    <location>
        <begin position="189"/>
        <end position="211"/>
    </location>
</feature>
<dbReference type="SMART" id="SM00646">
    <property type="entry name" value="Ami_3"/>
    <property type="match status" value="1"/>
</dbReference>
<proteinExistence type="predicted"/>
<keyword evidence="1" id="KW-0378">Hydrolase</keyword>
<dbReference type="InterPro" id="IPR012854">
    <property type="entry name" value="Cu_amine_oxidase-like_N"/>
</dbReference>
<dbReference type="PANTHER" id="PTHR30404:SF0">
    <property type="entry name" value="N-ACETYLMURAMOYL-L-ALANINE AMIDASE AMIC"/>
    <property type="match status" value="1"/>
</dbReference>
<dbReference type="Gene3D" id="3.40.630.40">
    <property type="entry name" value="Zn-dependent exopeptidases"/>
    <property type="match status" value="1"/>
</dbReference>
<comment type="caution">
    <text evidence="5">The sequence shown here is derived from an EMBL/GenBank/DDBJ whole genome shotgun (WGS) entry which is preliminary data.</text>
</comment>
<dbReference type="GO" id="GO:0009253">
    <property type="term" value="P:peptidoglycan catabolic process"/>
    <property type="evidence" value="ECO:0007669"/>
    <property type="project" value="InterPro"/>
</dbReference>
<gene>
    <name evidence="5" type="ORF">FYJ25_13125</name>
</gene>
<evidence type="ECO:0000256" key="3">
    <source>
        <dbReference type="SAM" id="Phobius"/>
    </source>
</evidence>
<organism evidence="5 6">
    <name type="scientific">Anaerobutyricum soehngenii</name>
    <dbReference type="NCBI Taxonomy" id="105843"/>
    <lineage>
        <taxon>Bacteria</taxon>
        <taxon>Bacillati</taxon>
        <taxon>Bacillota</taxon>
        <taxon>Clostridia</taxon>
        <taxon>Lachnospirales</taxon>
        <taxon>Lachnospiraceae</taxon>
        <taxon>Anaerobutyricum</taxon>
    </lineage>
</organism>
<dbReference type="Pfam" id="PF01520">
    <property type="entry name" value="Amidase_3"/>
    <property type="match status" value="1"/>
</dbReference>
<dbReference type="PANTHER" id="PTHR30404">
    <property type="entry name" value="N-ACETYLMURAMOYL-L-ALANINE AMIDASE"/>
    <property type="match status" value="1"/>
</dbReference>
<evidence type="ECO:0000256" key="1">
    <source>
        <dbReference type="ARBA" id="ARBA00022801"/>
    </source>
</evidence>
<keyword evidence="3" id="KW-1133">Transmembrane helix</keyword>
<evidence type="ECO:0000313" key="6">
    <source>
        <dbReference type="Proteomes" id="UP000433359"/>
    </source>
</evidence>
<dbReference type="CDD" id="cd02696">
    <property type="entry name" value="MurNAc-LAA"/>
    <property type="match status" value="1"/>
</dbReference>
<reference evidence="5 6" key="1">
    <citation type="submission" date="2019-08" db="EMBL/GenBank/DDBJ databases">
        <title>In-depth cultivation of the pig gut microbiome towards novel bacterial diversity and tailored functional studies.</title>
        <authorList>
            <person name="Wylensek D."/>
            <person name="Hitch T.C.A."/>
            <person name="Clavel T."/>
        </authorList>
    </citation>
    <scope>NUCLEOTIDE SEQUENCE [LARGE SCALE GENOMIC DNA]</scope>
    <source>
        <strain evidence="5 6">BSM-383-APC-4H</strain>
    </source>
</reference>
<evidence type="ECO:0000259" key="4">
    <source>
        <dbReference type="SMART" id="SM00646"/>
    </source>
</evidence>
<dbReference type="SUPFAM" id="SSF53187">
    <property type="entry name" value="Zn-dependent exopeptidases"/>
    <property type="match status" value="1"/>
</dbReference>
<dbReference type="InterPro" id="IPR002508">
    <property type="entry name" value="MurNAc-LAA_cat"/>
</dbReference>
<dbReference type="SUPFAM" id="SSF55383">
    <property type="entry name" value="Copper amine oxidase, domain N"/>
    <property type="match status" value="1"/>
</dbReference>
<evidence type="ECO:0000256" key="2">
    <source>
        <dbReference type="SAM" id="MobiDB-lite"/>
    </source>
</evidence>
<sequence>MGLDTVLIFKDDKLTIVKERKARIMKVKRIVSIFAVLLLCTCLITPISTDAAARVRVRTVKGVTSSYNGRMSYCYVNGQKRKLTKYPIFKKAGAYMGPVGAILKNSKLKVKATAKGDKLTLTYGPNTVIVREDSRTAVTNGQKSTMGAPVVHGTYTATGKRRWIVPLNSVCTRLGINYKLSNGKIYISGTTQSSSNNTTGGTTTTKPSTTSSKEKIKIVIDAGHGGSDSGASGNGMAEKNLTLAIVLAAKRSFDNDSRFQVSYTRTADTYPSLSQRANLANNRDADMFLCVHINSASASARGTETLWSKGRNSATKKNGLTSKELATAMQKAAVAATGFKNRGLVDRPNLYVLRHTKMPACLIEYGFISNKTEAARMKANKSVYGKALYNAVVNLMKKEGRY</sequence>
<feature type="domain" description="MurNAc-LAA" evidence="4">
    <location>
        <begin position="277"/>
        <end position="393"/>
    </location>
</feature>
<evidence type="ECO:0000313" key="5">
    <source>
        <dbReference type="EMBL" id="MSU83239.1"/>
    </source>
</evidence>
<dbReference type="EMBL" id="VULP01000036">
    <property type="protein sequence ID" value="MSU83239.1"/>
    <property type="molecule type" value="Genomic_DNA"/>
</dbReference>
<dbReference type="InterPro" id="IPR050695">
    <property type="entry name" value="N-acetylmuramoyl_amidase_3"/>
</dbReference>
<keyword evidence="3" id="KW-0472">Membrane</keyword>
<dbReference type="GO" id="GO:0008745">
    <property type="term" value="F:N-acetylmuramoyl-L-alanine amidase activity"/>
    <property type="evidence" value="ECO:0007669"/>
    <property type="project" value="InterPro"/>
</dbReference>
<dbReference type="GO" id="GO:0030288">
    <property type="term" value="C:outer membrane-bounded periplasmic space"/>
    <property type="evidence" value="ECO:0007669"/>
    <property type="project" value="TreeGrafter"/>
</dbReference>
<dbReference type="Pfam" id="PF07833">
    <property type="entry name" value="Cu_amine_oxidN1"/>
    <property type="match status" value="1"/>
</dbReference>
<feature type="region of interest" description="Disordered" evidence="2">
    <location>
        <begin position="189"/>
        <end position="213"/>
    </location>
</feature>
<dbReference type="AlphaFoldDB" id="A0A6N7Y2E7"/>
<dbReference type="Proteomes" id="UP000433359">
    <property type="component" value="Unassembled WGS sequence"/>
</dbReference>
<feature type="transmembrane region" description="Helical" evidence="3">
    <location>
        <begin position="30"/>
        <end position="48"/>
    </location>
</feature>
<keyword evidence="3" id="KW-0812">Transmembrane</keyword>
<protein>
    <submittedName>
        <fullName evidence="5">N-acetylmuramoyl-L-alanine amidase</fullName>
    </submittedName>
</protein>
<accession>A0A6N7Y2E7</accession>
<dbReference type="InterPro" id="IPR036582">
    <property type="entry name" value="Mao_N_sf"/>
</dbReference>